<dbReference type="InterPro" id="IPR001853">
    <property type="entry name" value="DSBA-like_thioredoxin_dom"/>
</dbReference>
<dbReference type="Proteomes" id="UP000252023">
    <property type="component" value="Chromosome"/>
</dbReference>
<gene>
    <name evidence="2" type="ORF">DRW48_12995</name>
</gene>
<dbReference type="CDD" id="cd03025">
    <property type="entry name" value="DsbA_FrnE_like"/>
    <property type="match status" value="1"/>
</dbReference>
<evidence type="ECO:0000259" key="1">
    <source>
        <dbReference type="Pfam" id="PF01323"/>
    </source>
</evidence>
<dbReference type="Gene3D" id="3.40.30.10">
    <property type="entry name" value="Glutaredoxin"/>
    <property type="match status" value="1"/>
</dbReference>
<organism evidence="2 3">
    <name type="scientific">Paracoccus suum</name>
    <dbReference type="NCBI Taxonomy" id="2259340"/>
    <lineage>
        <taxon>Bacteria</taxon>
        <taxon>Pseudomonadati</taxon>
        <taxon>Pseudomonadota</taxon>
        <taxon>Alphaproteobacteria</taxon>
        <taxon>Rhodobacterales</taxon>
        <taxon>Paracoccaceae</taxon>
        <taxon>Paracoccus</taxon>
    </lineage>
</organism>
<dbReference type="KEGG" id="pars:DRW48_12995"/>
<protein>
    <submittedName>
        <fullName evidence="2">DsbA family protein</fullName>
    </submittedName>
</protein>
<name>A0A344PM68_9RHOB</name>
<dbReference type="OrthoDB" id="9813770at2"/>
<evidence type="ECO:0000313" key="3">
    <source>
        <dbReference type="Proteomes" id="UP000252023"/>
    </source>
</evidence>
<dbReference type="GO" id="GO:0016491">
    <property type="term" value="F:oxidoreductase activity"/>
    <property type="evidence" value="ECO:0007669"/>
    <property type="project" value="InterPro"/>
</dbReference>
<evidence type="ECO:0000313" key="2">
    <source>
        <dbReference type="EMBL" id="AXC50473.1"/>
    </source>
</evidence>
<proteinExistence type="predicted"/>
<dbReference type="RefSeq" id="WP_114076790.1">
    <property type="nucleotide sequence ID" value="NZ_CP030918.1"/>
</dbReference>
<sequence>MTRITYLFDPLCGWCYGASATIKALGAQPELTVELLPTGLFSNASAPLMNDDFAAYAWANDRRIAKLTGQPFSDTYRDKVLTDQATRFDSGPATLALTAVALTEPAQEIAALRAIQTARYVDGRDITDSSVLAQILADLPLAEAAERLAAADPELLTANRARISRAKALIGRLGVDGVPALVVNDGHGERLIRGAGIFANPNLAAKLAAAPAAV</sequence>
<keyword evidence="3" id="KW-1185">Reference proteome</keyword>
<dbReference type="AlphaFoldDB" id="A0A344PM68"/>
<dbReference type="EMBL" id="CP030918">
    <property type="protein sequence ID" value="AXC50473.1"/>
    <property type="molecule type" value="Genomic_DNA"/>
</dbReference>
<dbReference type="InterPro" id="IPR036249">
    <property type="entry name" value="Thioredoxin-like_sf"/>
</dbReference>
<reference evidence="3" key="1">
    <citation type="submission" date="2018-07" db="EMBL/GenBank/DDBJ databases">
        <title>Genome sequencing of Paracoccus sp. SC2-6.</title>
        <authorList>
            <person name="Heo J."/>
            <person name="Kim S.-J."/>
            <person name="Kwon S.-W."/>
        </authorList>
    </citation>
    <scope>NUCLEOTIDE SEQUENCE [LARGE SCALE GENOMIC DNA]</scope>
    <source>
        <strain evidence="3">SC2-6</strain>
    </source>
</reference>
<dbReference type="Pfam" id="PF01323">
    <property type="entry name" value="DSBA"/>
    <property type="match status" value="1"/>
</dbReference>
<accession>A0A344PM68</accession>
<feature type="domain" description="DSBA-like thioredoxin" evidence="1">
    <location>
        <begin position="5"/>
        <end position="186"/>
    </location>
</feature>
<dbReference type="SUPFAM" id="SSF52833">
    <property type="entry name" value="Thioredoxin-like"/>
    <property type="match status" value="1"/>
</dbReference>